<evidence type="ECO:0000259" key="2">
    <source>
        <dbReference type="Pfam" id="PF14905"/>
    </source>
</evidence>
<evidence type="ECO:0000256" key="1">
    <source>
        <dbReference type="SAM" id="MobiDB-lite"/>
    </source>
</evidence>
<proteinExistence type="predicted"/>
<feature type="domain" description="Outer membrane protein beta-barrel" evidence="2">
    <location>
        <begin position="435"/>
        <end position="756"/>
    </location>
</feature>
<feature type="region of interest" description="Disordered" evidence="1">
    <location>
        <begin position="909"/>
        <end position="945"/>
    </location>
</feature>
<organism evidence="3">
    <name type="scientific">termite gut metagenome</name>
    <dbReference type="NCBI Taxonomy" id="433724"/>
    <lineage>
        <taxon>unclassified sequences</taxon>
        <taxon>metagenomes</taxon>
        <taxon>organismal metagenomes</taxon>
    </lineage>
</organism>
<comment type="caution">
    <text evidence="3">The sequence shown here is derived from an EMBL/GenBank/DDBJ whole genome shotgun (WGS) entry which is preliminary data.</text>
</comment>
<name>A0A5J4S5F8_9ZZZZ</name>
<dbReference type="InterPro" id="IPR008969">
    <property type="entry name" value="CarboxyPept-like_regulatory"/>
</dbReference>
<dbReference type="EMBL" id="SNRY01000442">
    <property type="protein sequence ID" value="KAA6340685.1"/>
    <property type="molecule type" value="Genomic_DNA"/>
</dbReference>
<dbReference type="Gene3D" id="2.60.40.1120">
    <property type="entry name" value="Carboxypeptidase-like, regulatory domain"/>
    <property type="match status" value="1"/>
</dbReference>
<dbReference type="SUPFAM" id="SSF49464">
    <property type="entry name" value="Carboxypeptidase regulatory domain-like"/>
    <property type="match status" value="1"/>
</dbReference>
<sequence length="945" mass="105413">MRKLPILLGVLLLVGTQVAFAQNKNITVTGDVIEANTKQVVEQATVRLFSLPDSIFVTGATTSPKGKFTLPKVAAGKYVLKVSYVGFVTEVIPLQLTPSVLNHNAGSVSLFPDVVLLDEAIVTAEAPPVVIREDTTEYNASAYRVPEGAMLQELVKKLPGAEVSDEGKITINGKEVKKIMVDGKEFFSDDPNVSMKNLPVEMVEKVKAYDKKSDMTRITGIDDGQEETVLDLTVKKGMKQGWIGNLIAGYGNLDRYEMGGIMSRFRDDATFSILGSVNNTNNRGFSEFGDAGQGLGNNNAGSGITTAQSLGMNFAKETKKLQVGGNLQYGYSDRDAQQKSLTETFLGEQSSYGNSNNSSQRIRRDLRADFRLEWRPDTMTTIVFRPNANYSTTNSENASYSQTRNNIRAMVNEKDSRSTSKSDNYSFNGRLQVFRKLNNKGRNIYVGGDFGYSDGGTNSTSYSDTKFYKGQEDPDSIVEFTRQTDRTSDSRNWSVSASYTEPILTALFLQTRYDFSHRKRLSESLVSDQDSIMANGYVESLSSRVENFYDTHTIDVSVRGIHPIVMYSIGLGINPQSSLSKTTIGPNSNKQLPQQNVVNFSPNAMLRFTFSKQHQLMFRYNGRSNAPDIEDLQDVIDQTDPLNIRYGNPNLKPSFNNNLTMFYNKYIPEVMRSYSMNLFYSNTINSTANKMKYDAATGGRIYERVNLNGNWNTRGFFSFNTPLKNKKFTVSSNTSSSYSDAVSYTSVGREDAQLSTTHNFGVSERLSGNYRSDIFDVSLNGSINYNKTRNSKQTNSNRETFDYYFGGNTNINLPWTTYLSTDANVRIKRGYSGDFNNSELMWNAQLSKSFLRNNAATIRIKIYDILQQQSNLSRNISETMMSDTEYNTLGSYFMVHFVYRLNTLGGRRASGSENRQRFDMNGDGGRGYRDGGGRGGDGGGGGRRF</sequence>
<feature type="compositionally biased region" description="Basic and acidic residues" evidence="1">
    <location>
        <begin position="914"/>
        <end position="932"/>
    </location>
</feature>
<accession>A0A5J4S5F8</accession>
<evidence type="ECO:0000313" key="3">
    <source>
        <dbReference type="EMBL" id="KAA6340685.1"/>
    </source>
</evidence>
<dbReference type="SUPFAM" id="SSF56935">
    <property type="entry name" value="Porins"/>
    <property type="match status" value="1"/>
</dbReference>
<dbReference type="Pfam" id="PF14905">
    <property type="entry name" value="OMP_b-brl_3"/>
    <property type="match status" value="1"/>
</dbReference>
<protein>
    <recommendedName>
        <fullName evidence="2">Outer membrane protein beta-barrel domain-containing protein</fullName>
    </recommendedName>
</protein>
<reference evidence="3" key="1">
    <citation type="submission" date="2019-03" db="EMBL/GenBank/DDBJ databases">
        <title>Single cell metagenomics reveals metabolic interactions within the superorganism composed of flagellate Streblomastix strix and complex community of Bacteroidetes bacteria on its surface.</title>
        <authorList>
            <person name="Treitli S.C."/>
            <person name="Kolisko M."/>
            <person name="Husnik F."/>
            <person name="Keeling P."/>
            <person name="Hampl V."/>
        </authorList>
    </citation>
    <scope>NUCLEOTIDE SEQUENCE</scope>
    <source>
        <strain evidence="3">STM</strain>
    </source>
</reference>
<dbReference type="InterPro" id="IPR041700">
    <property type="entry name" value="OMP_b-brl_3"/>
</dbReference>
<evidence type="ECO:0000313" key="4">
    <source>
        <dbReference type="EMBL" id="KAA6340688.1"/>
    </source>
</evidence>
<feature type="compositionally biased region" description="Gly residues" evidence="1">
    <location>
        <begin position="933"/>
        <end position="945"/>
    </location>
</feature>
<dbReference type="AlphaFoldDB" id="A0A5J4S5F8"/>
<gene>
    <name evidence="3" type="ORF">EZS27_011462</name>
    <name evidence="4" type="ORF">EZS27_011465</name>
</gene>
<dbReference type="Pfam" id="PF13620">
    <property type="entry name" value="CarboxypepD_reg"/>
    <property type="match status" value="1"/>
</dbReference>
<dbReference type="EMBL" id="SNRY01000442">
    <property type="protein sequence ID" value="KAA6340688.1"/>
    <property type="molecule type" value="Genomic_DNA"/>
</dbReference>